<keyword evidence="3" id="KW-1185">Reference proteome</keyword>
<feature type="chain" id="PRO_5046921624" description="DKNYY family protein" evidence="1">
    <location>
        <begin position="27"/>
        <end position="299"/>
    </location>
</feature>
<feature type="signal peptide" evidence="1">
    <location>
        <begin position="1"/>
        <end position="26"/>
    </location>
</feature>
<proteinExistence type="predicted"/>
<evidence type="ECO:0000313" key="3">
    <source>
        <dbReference type="Proteomes" id="UP001449657"/>
    </source>
</evidence>
<keyword evidence="1" id="KW-0732">Signal</keyword>
<evidence type="ECO:0000313" key="2">
    <source>
        <dbReference type="EMBL" id="WZN48750.1"/>
    </source>
</evidence>
<dbReference type="PROSITE" id="PS51257">
    <property type="entry name" value="PROKAR_LIPOPROTEIN"/>
    <property type="match status" value="1"/>
</dbReference>
<reference evidence="2 3" key="1">
    <citation type="submission" date="2024-03" db="EMBL/GenBank/DDBJ databases">
        <title>Chitinophaga caseinilytica sp. nov., a casein hydrolysing bacterium isolated from forest soil.</title>
        <authorList>
            <person name="Lee D.S."/>
            <person name="Han D.M."/>
            <person name="Baek J.H."/>
            <person name="Choi D.G."/>
            <person name="Jeon J.H."/>
            <person name="Jeon C.O."/>
        </authorList>
    </citation>
    <scope>NUCLEOTIDE SEQUENCE [LARGE SCALE GENOMIC DNA]</scope>
    <source>
        <strain evidence="2 3">KACC 19118</strain>
    </source>
</reference>
<sequence>MKYNFPRTFVAVFAALLALASCSPNDDVPTLPGNENGDDVYLYGWTESDPNQPAGEIRLNKVEYNPNQIISGIVQFVDKTEAGKRYTSEKFIYLDKKLVKRELYDQHDVRIDYIDYEYKDNRLFRTISYGFDANSRWYLSHIDTFQYNASGQLAGNLVFVPGGDSYEAARYVFEYSWVNGNATEMKHYRWEGDQRILTGYFKFLYGGVPNFYGQWFKNNLLAMRYGVPGIDIHYLSHDLCTERVNLHVQAYAADSTHFVYAFDENGLPKTRTETYKSVTQSGTYGWSRRHTFEFRKRVQ</sequence>
<protein>
    <recommendedName>
        <fullName evidence="4">DKNYY family protein</fullName>
    </recommendedName>
</protein>
<evidence type="ECO:0000256" key="1">
    <source>
        <dbReference type="SAM" id="SignalP"/>
    </source>
</evidence>
<organism evidence="2 3">
    <name type="scientific">Chitinophaga caseinilytica</name>
    <dbReference type="NCBI Taxonomy" id="2267521"/>
    <lineage>
        <taxon>Bacteria</taxon>
        <taxon>Pseudomonadati</taxon>
        <taxon>Bacteroidota</taxon>
        <taxon>Chitinophagia</taxon>
        <taxon>Chitinophagales</taxon>
        <taxon>Chitinophagaceae</taxon>
        <taxon>Chitinophaga</taxon>
    </lineage>
</organism>
<dbReference type="EMBL" id="CP150096">
    <property type="protein sequence ID" value="WZN48750.1"/>
    <property type="molecule type" value="Genomic_DNA"/>
</dbReference>
<dbReference type="Proteomes" id="UP001449657">
    <property type="component" value="Chromosome"/>
</dbReference>
<gene>
    <name evidence="2" type="ORF">WJU22_11265</name>
</gene>
<evidence type="ECO:0008006" key="4">
    <source>
        <dbReference type="Google" id="ProtNLM"/>
    </source>
</evidence>
<name>A0ABZ2Z924_9BACT</name>
<dbReference type="RefSeq" id="WP_341843335.1">
    <property type="nucleotide sequence ID" value="NZ_CP149792.1"/>
</dbReference>
<accession>A0ABZ2Z924</accession>